<dbReference type="AlphaFoldDB" id="A0AAJ5W4D6"/>
<evidence type="ECO:0000313" key="5">
    <source>
        <dbReference type="Proteomes" id="UP001214530"/>
    </source>
</evidence>
<proteinExistence type="predicted"/>
<dbReference type="PANTHER" id="PTHR42852:SF13">
    <property type="entry name" value="PROTEIN DIPZ"/>
    <property type="match status" value="1"/>
</dbReference>
<dbReference type="PROSITE" id="PS00194">
    <property type="entry name" value="THIOREDOXIN_1"/>
    <property type="match status" value="1"/>
</dbReference>
<dbReference type="EMBL" id="CP119313">
    <property type="protein sequence ID" value="WEK17844.1"/>
    <property type="molecule type" value="Genomic_DNA"/>
</dbReference>
<protein>
    <submittedName>
        <fullName evidence="4">TlpA disulfide reductase family protein</fullName>
    </submittedName>
</protein>
<evidence type="ECO:0000313" key="4">
    <source>
        <dbReference type="EMBL" id="WEK17844.1"/>
    </source>
</evidence>
<dbReference type="Gene3D" id="3.40.30.10">
    <property type="entry name" value="Glutaredoxin"/>
    <property type="match status" value="1"/>
</dbReference>
<sequence length="510" mass="58201">MKNKKFLLLIAMVFMISSLKAQSYSFNIKGRVDSTIVNYFKNKSIQIKLYDPAKNLLGGEVITVLLDSKRRFNINVKSASALTYASFWVVNEGDNKMMLGNLLPLIFPARNHRAEEYYLFENGDDVTMDVGQNGYLLFSGKGAEKLNCQFDIYNVEGGSKAVRKRFIKLSNAKDYDKAFKLNAEDVSLMIKLRLKLLESYKGEFSESMYNRIYLDAIGNARLWGLTEQSNLEIYGLDEAALPAFRNLNKMRADQELELTVDSNFIPHSAYYPAYIFEKEWNLQRLYAKDVGSGDSFVGMYDVLQQKYQGALRDQLLMICISQLNRYFSAEIQLSLGLVMKSITDPAYKKTLIAWQKKQNEVFPFELQDTAGNIRKLSDYKGKLVIVDFWFSGCGYCKILNKTMETIIKKYENNKNIVFLTISSDSDKKTWITSVSTGLYTSPGTINLYTNGLGLGHPIIKHYDFYSAPQQLIIDKDGLLITSHPPRPDGSLDDMKNFTQIIDKYLNALNL</sequence>
<accession>A0AAJ5W4D6</accession>
<gene>
    <name evidence="4" type="ORF">P0Y49_13655</name>
</gene>
<dbReference type="Pfam" id="PF00578">
    <property type="entry name" value="AhpC-TSA"/>
    <property type="match status" value="1"/>
</dbReference>
<dbReference type="GO" id="GO:0016491">
    <property type="term" value="F:oxidoreductase activity"/>
    <property type="evidence" value="ECO:0007669"/>
    <property type="project" value="InterPro"/>
</dbReference>
<dbReference type="PANTHER" id="PTHR42852">
    <property type="entry name" value="THIOL:DISULFIDE INTERCHANGE PROTEIN DSBE"/>
    <property type="match status" value="1"/>
</dbReference>
<dbReference type="PROSITE" id="PS51352">
    <property type="entry name" value="THIOREDOXIN_2"/>
    <property type="match status" value="1"/>
</dbReference>
<dbReference type="InterPro" id="IPR017937">
    <property type="entry name" value="Thioredoxin_CS"/>
</dbReference>
<reference evidence="4" key="1">
    <citation type="submission" date="2023-03" db="EMBL/GenBank/DDBJ databases">
        <title>Andean soil-derived lignocellulolytic bacterial consortium as a source of novel taxa and putative plastic-active enzymes.</title>
        <authorList>
            <person name="Diaz-Garcia L."/>
            <person name="Chuvochina M."/>
            <person name="Feuerriegel G."/>
            <person name="Bunk B."/>
            <person name="Sproer C."/>
            <person name="Streit W.R."/>
            <person name="Rodriguez L.M."/>
            <person name="Overmann J."/>
            <person name="Jimenez D.J."/>
        </authorList>
    </citation>
    <scope>NUCLEOTIDE SEQUENCE</scope>
    <source>
        <strain evidence="4">MAG 3858</strain>
    </source>
</reference>
<dbReference type="InterPro" id="IPR013766">
    <property type="entry name" value="Thioredoxin_domain"/>
</dbReference>
<dbReference type="Proteomes" id="UP001214530">
    <property type="component" value="Chromosome"/>
</dbReference>
<dbReference type="CDD" id="cd02966">
    <property type="entry name" value="TlpA_like_family"/>
    <property type="match status" value="1"/>
</dbReference>
<feature type="signal peptide" evidence="2">
    <location>
        <begin position="1"/>
        <end position="21"/>
    </location>
</feature>
<dbReference type="InterPro" id="IPR050553">
    <property type="entry name" value="Thioredoxin_ResA/DsbE_sf"/>
</dbReference>
<feature type="chain" id="PRO_5042593185" evidence="2">
    <location>
        <begin position="22"/>
        <end position="510"/>
    </location>
</feature>
<evidence type="ECO:0000256" key="1">
    <source>
        <dbReference type="ARBA" id="ARBA00023284"/>
    </source>
</evidence>
<dbReference type="InterPro" id="IPR036249">
    <property type="entry name" value="Thioredoxin-like_sf"/>
</dbReference>
<feature type="domain" description="Thioredoxin" evidence="3">
    <location>
        <begin position="355"/>
        <end position="506"/>
    </location>
</feature>
<dbReference type="InterPro" id="IPR000866">
    <property type="entry name" value="AhpC/TSA"/>
</dbReference>
<organism evidence="4 5">
    <name type="scientific">Candidatus Pedobacter colombiensis</name>
    <dbReference type="NCBI Taxonomy" id="3121371"/>
    <lineage>
        <taxon>Bacteria</taxon>
        <taxon>Pseudomonadati</taxon>
        <taxon>Bacteroidota</taxon>
        <taxon>Sphingobacteriia</taxon>
        <taxon>Sphingobacteriales</taxon>
        <taxon>Sphingobacteriaceae</taxon>
        <taxon>Pedobacter</taxon>
    </lineage>
</organism>
<keyword evidence="1" id="KW-0676">Redox-active center</keyword>
<name>A0AAJ5W4D6_9SPHI</name>
<evidence type="ECO:0000259" key="3">
    <source>
        <dbReference type="PROSITE" id="PS51352"/>
    </source>
</evidence>
<dbReference type="SUPFAM" id="SSF52833">
    <property type="entry name" value="Thioredoxin-like"/>
    <property type="match status" value="1"/>
</dbReference>
<keyword evidence="2" id="KW-0732">Signal</keyword>
<dbReference type="GO" id="GO:0016209">
    <property type="term" value="F:antioxidant activity"/>
    <property type="evidence" value="ECO:0007669"/>
    <property type="project" value="InterPro"/>
</dbReference>
<evidence type="ECO:0000256" key="2">
    <source>
        <dbReference type="SAM" id="SignalP"/>
    </source>
</evidence>